<keyword evidence="3" id="KW-0378">Hydrolase</keyword>
<dbReference type="PANTHER" id="PTHR11017:SF570">
    <property type="entry name" value="DISEASE RESISTANCE PROTEIN (TIR-NBS CLASS)-RELATED"/>
    <property type="match status" value="1"/>
</dbReference>
<feature type="domain" description="TIR" evidence="7">
    <location>
        <begin position="25"/>
        <end position="190"/>
    </location>
</feature>
<dbReference type="PROSITE" id="PS50104">
    <property type="entry name" value="TIR"/>
    <property type="match status" value="1"/>
</dbReference>
<keyword evidence="4" id="KW-0611">Plant defense</keyword>
<evidence type="ECO:0000256" key="5">
    <source>
        <dbReference type="ARBA" id="ARBA00023027"/>
    </source>
</evidence>
<evidence type="ECO:0000256" key="3">
    <source>
        <dbReference type="ARBA" id="ARBA00022801"/>
    </source>
</evidence>
<dbReference type="Pfam" id="PF01582">
    <property type="entry name" value="TIR"/>
    <property type="match status" value="1"/>
</dbReference>
<evidence type="ECO:0000313" key="9">
    <source>
        <dbReference type="Proteomes" id="UP000811246"/>
    </source>
</evidence>
<dbReference type="AlphaFoldDB" id="A0A922ADT0"/>
<keyword evidence="5" id="KW-0520">NAD</keyword>
<dbReference type="InterPro" id="IPR000157">
    <property type="entry name" value="TIR_dom"/>
</dbReference>
<sequence length="935" mass="106498">MTSSMAFQGPSSSSLHFSSSSIQSWNHDVFLSFRGEDVRQNFISHLYQALYQRGINTYIDNNLERGEEISPTLFKIIEGSMISIIILSKNYAESRWCLDELLKILDCKETIKQIVLPIFYDVKPSEVRHQKEDFGKAFTKLSERIKDNIKVLEWKAAMKKLADLSGFPLTNFRNESELIHTIIQWVDLRMVNHTSLHVAKYPVGIESRVTDVYQHLSVGRNDITCTIGIFGAGGIGKTTISKEIYNMISSQFEGSCFLKDVRETSKRASGLIQLQNKLLYEILRINLDVCDIDRGVNVIRHRLRSKRVLLILDDVDELVQLENLAGDRNWFGLGSRIIITTRNRHLLNNLKADSVYEVEILDDNEALRLFSWHAFEEEEPIENYVELSKKVLQYAQGLPLVLSILGSNLKGRSLHQWESALDKYRKTPNGNIQKVLQTSYDGLDNNEKDMFLDIAFFFKGELLANVIKIFDSCGFSPDDGINKLIDKCLITVDSNTLWMHDVLQDMGREIVRLQSPKELGKRSRLWFHEDVRHVLEESTGTNKIEGMVIDLPHGEDMINLGSDAFVSMKGLRVFINRNAHFSEGPNYLSNELRVLDWSKYPMQSLPPNFNGKKLIVFRMRYSLVMELGQRFKNLRTMDLIDCKFLTKIPDLSSASNLVELKVEYCASLVEVHDSVGFLDNLSFLSFVDCPNLSIFPRSLKLRSLHKLNFNGCTSFHNFPEIEGNMENLRTLHVEGTAIEELPLRNLVGLSVLNLTRCKKLVGLPTCILVFQNILNFGRMGDNRQSVVAIEHTTMEDEIISSSEEQLHELQPPANSSNGSTSLQVLNLPNCCQSESNLCPSSNLFTMFNSKAILYQLIVFNCTIVSLPTCIKGFVKLTFLDLSHCKKLEEILELPPNIKKVCASECKSLKRFPEVSQILQFHRSHIRSLASINLSG</sequence>
<evidence type="ECO:0000256" key="2">
    <source>
        <dbReference type="ARBA" id="ARBA00022737"/>
    </source>
</evidence>
<dbReference type="InterPro" id="IPR058192">
    <property type="entry name" value="WHD_ROQ1-like"/>
</dbReference>
<evidence type="ECO:0000256" key="6">
    <source>
        <dbReference type="ARBA" id="ARBA00047304"/>
    </source>
</evidence>
<gene>
    <name evidence="8" type="ORF">I3842_15G116100</name>
</gene>
<dbReference type="Proteomes" id="UP000811246">
    <property type="component" value="Chromosome 15"/>
</dbReference>
<organism evidence="8 9">
    <name type="scientific">Carya illinoinensis</name>
    <name type="common">Pecan</name>
    <dbReference type="NCBI Taxonomy" id="32201"/>
    <lineage>
        <taxon>Eukaryota</taxon>
        <taxon>Viridiplantae</taxon>
        <taxon>Streptophyta</taxon>
        <taxon>Embryophyta</taxon>
        <taxon>Tracheophyta</taxon>
        <taxon>Spermatophyta</taxon>
        <taxon>Magnoliopsida</taxon>
        <taxon>eudicotyledons</taxon>
        <taxon>Gunneridae</taxon>
        <taxon>Pentapetalae</taxon>
        <taxon>rosids</taxon>
        <taxon>fabids</taxon>
        <taxon>Fagales</taxon>
        <taxon>Juglandaceae</taxon>
        <taxon>Carya</taxon>
    </lineage>
</organism>
<dbReference type="FunFam" id="3.40.50.10140:FF:000007">
    <property type="entry name" value="Disease resistance protein (TIR-NBS-LRR class)"/>
    <property type="match status" value="1"/>
</dbReference>
<dbReference type="SMART" id="SM00255">
    <property type="entry name" value="TIR"/>
    <property type="match status" value="1"/>
</dbReference>
<dbReference type="Pfam" id="PF23282">
    <property type="entry name" value="WHD_ROQ1"/>
    <property type="match status" value="1"/>
</dbReference>
<dbReference type="Pfam" id="PF23286">
    <property type="entry name" value="LRR_13"/>
    <property type="match status" value="1"/>
</dbReference>
<dbReference type="InterPro" id="IPR044974">
    <property type="entry name" value="Disease_R_plants"/>
</dbReference>
<proteinExistence type="predicted"/>
<dbReference type="EC" id="3.2.2.6" evidence="1"/>
<dbReference type="EMBL" id="CM031839">
    <property type="protein sequence ID" value="KAG6675690.1"/>
    <property type="molecule type" value="Genomic_DNA"/>
</dbReference>
<accession>A0A922ADT0</accession>
<evidence type="ECO:0000256" key="4">
    <source>
        <dbReference type="ARBA" id="ARBA00022821"/>
    </source>
</evidence>
<dbReference type="Pfam" id="PF00931">
    <property type="entry name" value="NB-ARC"/>
    <property type="match status" value="1"/>
</dbReference>
<dbReference type="GO" id="GO:0006952">
    <property type="term" value="P:defense response"/>
    <property type="evidence" value="ECO:0007669"/>
    <property type="project" value="InterPro"/>
</dbReference>
<evidence type="ECO:0000313" key="8">
    <source>
        <dbReference type="EMBL" id="KAG6675690.1"/>
    </source>
</evidence>
<dbReference type="PANTHER" id="PTHR11017">
    <property type="entry name" value="LEUCINE-RICH REPEAT-CONTAINING PROTEIN"/>
    <property type="match status" value="1"/>
</dbReference>
<comment type="catalytic activity">
    <reaction evidence="6">
        <text>NAD(+) + H2O = ADP-D-ribose + nicotinamide + H(+)</text>
        <dbReference type="Rhea" id="RHEA:16301"/>
        <dbReference type="ChEBI" id="CHEBI:15377"/>
        <dbReference type="ChEBI" id="CHEBI:15378"/>
        <dbReference type="ChEBI" id="CHEBI:17154"/>
        <dbReference type="ChEBI" id="CHEBI:57540"/>
        <dbReference type="ChEBI" id="CHEBI:57967"/>
        <dbReference type="EC" id="3.2.2.6"/>
    </reaction>
    <physiologicalReaction direction="left-to-right" evidence="6">
        <dbReference type="Rhea" id="RHEA:16302"/>
    </physiologicalReaction>
</comment>
<evidence type="ECO:0000256" key="1">
    <source>
        <dbReference type="ARBA" id="ARBA00011982"/>
    </source>
</evidence>
<comment type="caution">
    <text evidence="8">The sequence shown here is derived from an EMBL/GenBank/DDBJ whole genome shotgun (WGS) entry which is preliminary data.</text>
</comment>
<keyword evidence="2" id="KW-0677">Repeat</keyword>
<reference evidence="8" key="1">
    <citation type="submission" date="2021-01" db="EMBL/GenBank/DDBJ databases">
        <authorList>
            <person name="Lovell J.T."/>
            <person name="Bentley N."/>
            <person name="Bhattarai G."/>
            <person name="Jenkins J.W."/>
            <person name="Sreedasyam A."/>
            <person name="Alarcon Y."/>
            <person name="Bock C."/>
            <person name="Boston L."/>
            <person name="Carlson J."/>
            <person name="Cervantes K."/>
            <person name="Clermont K."/>
            <person name="Krom N."/>
            <person name="Kubenka K."/>
            <person name="Mamidi S."/>
            <person name="Mattison C."/>
            <person name="Monteros M."/>
            <person name="Pisani C."/>
            <person name="Plott C."/>
            <person name="Rajasekar S."/>
            <person name="Rhein H.S."/>
            <person name="Rohla C."/>
            <person name="Song M."/>
            <person name="Hilaire R.S."/>
            <person name="Shu S."/>
            <person name="Wells L."/>
            <person name="Wang X."/>
            <person name="Webber J."/>
            <person name="Heerema R.J."/>
            <person name="Klein P."/>
            <person name="Conner P."/>
            <person name="Grauke L."/>
            <person name="Grimwood J."/>
            <person name="Schmutz J."/>
            <person name="Randall J.J."/>
        </authorList>
    </citation>
    <scope>NUCLEOTIDE SEQUENCE</scope>
    <source>
        <tissue evidence="8">Leaf</tissue>
    </source>
</reference>
<dbReference type="GO" id="GO:0007165">
    <property type="term" value="P:signal transduction"/>
    <property type="evidence" value="ECO:0007669"/>
    <property type="project" value="InterPro"/>
</dbReference>
<dbReference type="GO" id="GO:0043531">
    <property type="term" value="F:ADP binding"/>
    <property type="evidence" value="ECO:0007669"/>
    <property type="project" value="InterPro"/>
</dbReference>
<name>A0A922ADT0_CARIL</name>
<dbReference type="GO" id="GO:0061809">
    <property type="term" value="F:NAD+ nucleosidase activity, cyclic ADP-ribose generating"/>
    <property type="evidence" value="ECO:0007669"/>
    <property type="project" value="UniProtKB-EC"/>
</dbReference>
<dbReference type="InterPro" id="IPR002182">
    <property type="entry name" value="NB-ARC"/>
</dbReference>
<dbReference type="InterPro" id="IPR058546">
    <property type="entry name" value="RPS4B/Roq1-like_LRR"/>
</dbReference>
<dbReference type="FunFam" id="1.10.8.430:FF:000002">
    <property type="entry name" value="Disease resistance protein (TIR-NBS-LRR class)"/>
    <property type="match status" value="1"/>
</dbReference>
<protein>
    <recommendedName>
        <fullName evidence="1">ADP-ribosyl cyclase/cyclic ADP-ribose hydrolase</fullName>
        <ecNumber evidence="1">3.2.2.6</ecNumber>
    </recommendedName>
</protein>
<evidence type="ECO:0000259" key="7">
    <source>
        <dbReference type="PROSITE" id="PS50104"/>
    </source>
</evidence>